<comment type="caution">
    <text evidence="1">The sequence shown here is derived from an EMBL/GenBank/DDBJ whole genome shotgun (WGS) entry which is preliminary data.</text>
</comment>
<gene>
    <name evidence="1" type="ORF">FB45DRAFT_911064</name>
</gene>
<dbReference type="Gene3D" id="3.80.10.10">
    <property type="entry name" value="Ribonuclease Inhibitor"/>
    <property type="match status" value="1"/>
</dbReference>
<name>A0AAD7FSP3_9AGAR</name>
<dbReference type="InterPro" id="IPR032675">
    <property type="entry name" value="LRR_dom_sf"/>
</dbReference>
<reference evidence="1" key="1">
    <citation type="submission" date="2023-03" db="EMBL/GenBank/DDBJ databases">
        <title>Massive genome expansion in bonnet fungi (Mycena s.s.) driven by repeated elements and novel gene families across ecological guilds.</title>
        <authorList>
            <consortium name="Lawrence Berkeley National Laboratory"/>
            <person name="Harder C.B."/>
            <person name="Miyauchi S."/>
            <person name="Viragh M."/>
            <person name="Kuo A."/>
            <person name="Thoen E."/>
            <person name="Andreopoulos B."/>
            <person name="Lu D."/>
            <person name="Skrede I."/>
            <person name="Drula E."/>
            <person name="Henrissat B."/>
            <person name="Morin E."/>
            <person name="Kohler A."/>
            <person name="Barry K."/>
            <person name="LaButti K."/>
            <person name="Morin E."/>
            <person name="Salamov A."/>
            <person name="Lipzen A."/>
            <person name="Mereny Z."/>
            <person name="Hegedus B."/>
            <person name="Baldrian P."/>
            <person name="Stursova M."/>
            <person name="Weitz H."/>
            <person name="Taylor A."/>
            <person name="Grigoriev I.V."/>
            <person name="Nagy L.G."/>
            <person name="Martin F."/>
            <person name="Kauserud H."/>
        </authorList>
    </citation>
    <scope>NUCLEOTIDE SEQUENCE</scope>
    <source>
        <strain evidence="1">9284</strain>
    </source>
</reference>
<dbReference type="AlphaFoldDB" id="A0AAD7FSP3"/>
<proteinExistence type="predicted"/>
<evidence type="ECO:0008006" key="3">
    <source>
        <dbReference type="Google" id="ProtNLM"/>
    </source>
</evidence>
<protein>
    <recommendedName>
        <fullName evidence="3">F-box domain-containing protein</fullName>
    </recommendedName>
</protein>
<evidence type="ECO:0000313" key="1">
    <source>
        <dbReference type="EMBL" id="KAJ7635212.1"/>
    </source>
</evidence>
<evidence type="ECO:0000313" key="2">
    <source>
        <dbReference type="Proteomes" id="UP001221142"/>
    </source>
</evidence>
<dbReference type="SUPFAM" id="SSF52047">
    <property type="entry name" value="RNI-like"/>
    <property type="match status" value="1"/>
</dbReference>
<sequence>MSSLTDSPFAQHLNTNYAPSEHEMKWIQSHLVPVSEEIARLDALIQDLAAQRQKAQDYIDAHKALLSPVRRLPQDVMQEIFLACLPAQHNAVFSGREAPQILTAICRGWRNLALSTAALWASLHLPLEFIFDTGEAPEYVKEWIDRSGKVPLSLSIVGARNWEQWEEDYTDPVDELMDTLTGCADRWQSLNLSFLMDEGLGRLGGVDTPRLTDLKMKLVSGEMADLKFLTAPSLRSVTLSIMRDFDRWVPELPFHWENLTFLKFDSAHTYQLQGLSPAVCLSILSRTPGSVHFETDLTSFSQDQAPDTPSPSIVLPALRAFILCRCSSSVGPNTLAYLVQTLDMPELRVLQLSRTGLYLRHSAFLGDLAVHSPLMEELRVDLAGLTHASLTETLSGLSHLKRLVVLDQDRPDTHGAATATLLDFLAPETGTATNMNSSTPCPALTELSIRECRDLPGWDADVLAFARRRLDTPGVVAPIGKLEVEWKYFMPPLQDEVLAPFLARGLRIETTTGASPALASAGMGQEVATPWTGLDELVK</sequence>
<dbReference type="EMBL" id="JARKIF010000007">
    <property type="protein sequence ID" value="KAJ7635212.1"/>
    <property type="molecule type" value="Genomic_DNA"/>
</dbReference>
<accession>A0AAD7FSP3</accession>
<organism evidence="1 2">
    <name type="scientific">Roridomyces roridus</name>
    <dbReference type="NCBI Taxonomy" id="1738132"/>
    <lineage>
        <taxon>Eukaryota</taxon>
        <taxon>Fungi</taxon>
        <taxon>Dikarya</taxon>
        <taxon>Basidiomycota</taxon>
        <taxon>Agaricomycotina</taxon>
        <taxon>Agaricomycetes</taxon>
        <taxon>Agaricomycetidae</taxon>
        <taxon>Agaricales</taxon>
        <taxon>Marasmiineae</taxon>
        <taxon>Mycenaceae</taxon>
        <taxon>Roridomyces</taxon>
    </lineage>
</organism>
<dbReference type="Proteomes" id="UP001221142">
    <property type="component" value="Unassembled WGS sequence"/>
</dbReference>
<keyword evidence="2" id="KW-1185">Reference proteome</keyword>